<sequence length="58" mass="6894">MVRVDKSDSYMYIHDSDHYKEGIMVMPIADTDMQHLENIFPKVVRSIIMSDKYSMRQP</sequence>
<accession>W1XMB3</accession>
<gene>
    <name evidence="1" type="ORF">Q604_UNBC14123G0001</name>
</gene>
<reference evidence="1" key="1">
    <citation type="submission" date="2013-12" db="EMBL/GenBank/DDBJ databases">
        <title>A Varibaculum cambriense genome reconstructed from a premature infant gut community with otherwise low bacterial novelty that shifts toward anaerobic metabolism during the third week of life.</title>
        <authorList>
            <person name="Brown C.T."/>
            <person name="Sharon I."/>
            <person name="Thomas B.C."/>
            <person name="Castelle C.J."/>
            <person name="Morowitz M.J."/>
            <person name="Banfield J.F."/>
        </authorList>
    </citation>
    <scope>NUCLEOTIDE SEQUENCE</scope>
</reference>
<name>W1XMB3_9ZZZZ</name>
<organism evidence="1">
    <name type="scientific">human gut metagenome</name>
    <dbReference type="NCBI Taxonomy" id="408170"/>
    <lineage>
        <taxon>unclassified sequences</taxon>
        <taxon>metagenomes</taxon>
        <taxon>organismal metagenomes</taxon>
    </lineage>
</organism>
<dbReference type="EMBL" id="AZMM01014123">
    <property type="protein sequence ID" value="ETJ31377.1"/>
    <property type="molecule type" value="Genomic_DNA"/>
</dbReference>
<comment type="caution">
    <text evidence="1">The sequence shown here is derived from an EMBL/GenBank/DDBJ whole genome shotgun (WGS) entry which is preliminary data.</text>
</comment>
<evidence type="ECO:0000313" key="1">
    <source>
        <dbReference type="EMBL" id="ETJ31377.1"/>
    </source>
</evidence>
<feature type="non-terminal residue" evidence="1">
    <location>
        <position position="58"/>
    </location>
</feature>
<proteinExistence type="predicted"/>
<protein>
    <submittedName>
        <fullName evidence="1">Uncharacterized protein</fullName>
    </submittedName>
</protein>
<dbReference type="AlphaFoldDB" id="W1XMB3"/>